<reference evidence="2" key="1">
    <citation type="submission" date="2020-02" db="EMBL/GenBank/DDBJ databases">
        <authorList>
            <person name="Shen X.-R."/>
            <person name="Zhang Y.-X."/>
        </authorList>
    </citation>
    <scope>NUCLEOTIDE SEQUENCE</scope>
    <source>
        <strain evidence="2">SYP-B3998</strain>
    </source>
</reference>
<evidence type="ECO:0000256" key="1">
    <source>
        <dbReference type="SAM" id="Phobius"/>
    </source>
</evidence>
<accession>A0A6G3ZY62</accession>
<feature type="transmembrane region" description="Helical" evidence="1">
    <location>
        <begin position="73"/>
        <end position="95"/>
    </location>
</feature>
<keyword evidence="1" id="KW-0472">Membrane</keyword>
<dbReference type="PANTHER" id="PTHR45871">
    <property type="entry name" value="N-ACETYLGLUCOSAMINYL-PHOSPHATIDYLINOSITOL BIOSYNTHETIC PROTEIN"/>
    <property type="match status" value="1"/>
</dbReference>
<comment type="caution">
    <text evidence="2">The sequence shown here is derived from an EMBL/GenBank/DDBJ whole genome shotgun (WGS) entry which is preliminary data.</text>
</comment>
<dbReference type="PANTHER" id="PTHR45871:SF1">
    <property type="entry name" value="PHOSPHATIDYLINOSITOL N-ACETYLGLUCOSAMINYLTRANSFERASE SUBUNIT A"/>
    <property type="match status" value="1"/>
</dbReference>
<dbReference type="EMBL" id="JAAIKC010000004">
    <property type="protein sequence ID" value="NEW07153.1"/>
    <property type="molecule type" value="Genomic_DNA"/>
</dbReference>
<sequence>MNIVYLCNYMLDDVLALRKNQNTYAQAANNKINQIRTSLELNGHEVSILSNALMNNRSFKWFKGFNSKLDKNLFYISIFDFPLLNTLSSILFMCFRIFRMHRKKKIDYILFWNYKPEVALVAYICKWMLGIRIIVDYEDGYFTLQHIGRKRHIFNFVEKVVSKYVDGAILISEQLISRINDKPYVILNGLTNQKVLNYKGERKKSDVITLMYAGGLDYERGIDVLIQALTYTNQPFILKVSGKGPLSDMFEKEKDPRIQFLGFLDYEESIKQMYESDILINPQREKIEFAQASFPSKIFDYIATNSLIISSNIGNMRRFSNNSFYIYEEDDPKELAARIDEAIQDIQSNVITEKKLEISKIRDKFLPKNVGRDILQTLMKSES</sequence>
<proteinExistence type="predicted"/>
<keyword evidence="1" id="KW-1133">Transmembrane helix</keyword>
<dbReference type="GO" id="GO:0016740">
    <property type="term" value="F:transferase activity"/>
    <property type="evidence" value="ECO:0007669"/>
    <property type="project" value="UniProtKB-KW"/>
</dbReference>
<dbReference type="Gene3D" id="3.40.50.2000">
    <property type="entry name" value="Glycogen Phosphorylase B"/>
    <property type="match status" value="2"/>
</dbReference>
<dbReference type="AlphaFoldDB" id="A0A6G3ZY62"/>
<organism evidence="2">
    <name type="scientific">Paenibacillus sp. SYP-B3998</name>
    <dbReference type="NCBI Taxonomy" id="2678564"/>
    <lineage>
        <taxon>Bacteria</taxon>
        <taxon>Bacillati</taxon>
        <taxon>Bacillota</taxon>
        <taxon>Bacilli</taxon>
        <taxon>Bacillales</taxon>
        <taxon>Paenibacillaceae</taxon>
        <taxon>Paenibacillus</taxon>
    </lineage>
</organism>
<evidence type="ECO:0000313" key="2">
    <source>
        <dbReference type="EMBL" id="NEW07153.1"/>
    </source>
</evidence>
<keyword evidence="2" id="KW-0808">Transferase</keyword>
<keyword evidence="1" id="KW-0812">Transmembrane</keyword>
<dbReference type="Pfam" id="PF13692">
    <property type="entry name" value="Glyco_trans_1_4"/>
    <property type="match status" value="1"/>
</dbReference>
<protein>
    <submittedName>
        <fullName evidence="2">Glycosyltransferase family 4 protein</fullName>
    </submittedName>
</protein>
<name>A0A6G3ZY62_9BACL</name>
<dbReference type="SUPFAM" id="SSF53756">
    <property type="entry name" value="UDP-Glycosyltransferase/glycogen phosphorylase"/>
    <property type="match status" value="1"/>
</dbReference>
<dbReference type="RefSeq" id="WP_163947536.1">
    <property type="nucleotide sequence ID" value="NZ_JAAIKC010000004.1"/>
</dbReference>
<gene>
    <name evidence="2" type="ORF">GK047_14185</name>
</gene>